<evidence type="ECO:0000313" key="3">
    <source>
        <dbReference type="Proteomes" id="UP000823775"/>
    </source>
</evidence>
<dbReference type="EMBL" id="JACEIK010005119">
    <property type="protein sequence ID" value="MCE0480763.1"/>
    <property type="molecule type" value="Genomic_DNA"/>
</dbReference>
<organism evidence="2 3">
    <name type="scientific">Datura stramonium</name>
    <name type="common">Jimsonweed</name>
    <name type="synonym">Common thornapple</name>
    <dbReference type="NCBI Taxonomy" id="4076"/>
    <lineage>
        <taxon>Eukaryota</taxon>
        <taxon>Viridiplantae</taxon>
        <taxon>Streptophyta</taxon>
        <taxon>Embryophyta</taxon>
        <taxon>Tracheophyta</taxon>
        <taxon>Spermatophyta</taxon>
        <taxon>Magnoliopsida</taxon>
        <taxon>eudicotyledons</taxon>
        <taxon>Gunneridae</taxon>
        <taxon>Pentapetalae</taxon>
        <taxon>asterids</taxon>
        <taxon>lamiids</taxon>
        <taxon>Solanales</taxon>
        <taxon>Solanaceae</taxon>
        <taxon>Solanoideae</taxon>
        <taxon>Datureae</taxon>
        <taxon>Datura</taxon>
    </lineage>
</organism>
<reference evidence="2 3" key="1">
    <citation type="journal article" date="2021" name="BMC Genomics">
        <title>Datura genome reveals duplications of psychoactive alkaloid biosynthetic genes and high mutation rate following tissue culture.</title>
        <authorList>
            <person name="Rajewski A."/>
            <person name="Carter-House D."/>
            <person name="Stajich J."/>
            <person name="Litt A."/>
        </authorList>
    </citation>
    <scope>NUCLEOTIDE SEQUENCE [LARGE SCALE GENOMIC DNA]</scope>
    <source>
        <strain evidence="2">AR-01</strain>
    </source>
</reference>
<comment type="caution">
    <text evidence="2">The sequence shown here is derived from an EMBL/GenBank/DDBJ whole genome shotgun (WGS) entry which is preliminary data.</text>
</comment>
<feature type="non-terminal residue" evidence="2">
    <location>
        <position position="58"/>
    </location>
</feature>
<feature type="compositionally biased region" description="Basic and acidic residues" evidence="1">
    <location>
        <begin position="39"/>
        <end position="58"/>
    </location>
</feature>
<evidence type="ECO:0000313" key="2">
    <source>
        <dbReference type="EMBL" id="MCE0480763.1"/>
    </source>
</evidence>
<protein>
    <submittedName>
        <fullName evidence="2">Uncharacterized protein</fullName>
    </submittedName>
</protein>
<feature type="region of interest" description="Disordered" evidence="1">
    <location>
        <begin position="21"/>
        <end position="58"/>
    </location>
</feature>
<accession>A0ABS8VMY7</accession>
<sequence length="58" mass="6320">MGKSMINGHKNMPNIMTIKDQAKSQECTKAASLLPQSKEGGEDTKSNDDDPPKDDVED</sequence>
<gene>
    <name evidence="2" type="ORF">HAX54_037867</name>
</gene>
<proteinExistence type="predicted"/>
<name>A0ABS8VMY7_DATST</name>
<keyword evidence="3" id="KW-1185">Reference proteome</keyword>
<dbReference type="Proteomes" id="UP000823775">
    <property type="component" value="Unassembled WGS sequence"/>
</dbReference>
<evidence type="ECO:0000256" key="1">
    <source>
        <dbReference type="SAM" id="MobiDB-lite"/>
    </source>
</evidence>